<reference evidence="6" key="1">
    <citation type="submission" date="2016-10" db="EMBL/GenBank/DDBJ databases">
        <authorList>
            <person name="Varghese N."/>
            <person name="Submissions S."/>
        </authorList>
    </citation>
    <scope>NUCLEOTIDE SEQUENCE [LARGE SCALE GENOMIC DNA]</scope>
    <source>
        <strain evidence="6">DSM 26348</strain>
    </source>
</reference>
<evidence type="ECO:0000256" key="1">
    <source>
        <dbReference type="ARBA" id="ARBA00008779"/>
    </source>
</evidence>
<dbReference type="STRING" id="1576369.SAMN05421753_102109"/>
<evidence type="ECO:0000313" key="6">
    <source>
        <dbReference type="Proteomes" id="UP000199518"/>
    </source>
</evidence>
<dbReference type="PANTHER" id="PTHR42693">
    <property type="entry name" value="ARYLSULFATASE FAMILY MEMBER"/>
    <property type="match status" value="1"/>
</dbReference>
<organism evidence="5 6">
    <name type="scientific">Planctomicrobium piriforme</name>
    <dbReference type="NCBI Taxonomy" id="1576369"/>
    <lineage>
        <taxon>Bacteria</taxon>
        <taxon>Pseudomonadati</taxon>
        <taxon>Planctomycetota</taxon>
        <taxon>Planctomycetia</taxon>
        <taxon>Planctomycetales</taxon>
        <taxon>Planctomycetaceae</taxon>
        <taxon>Planctomicrobium</taxon>
    </lineage>
</organism>
<dbReference type="InterPro" id="IPR016024">
    <property type="entry name" value="ARM-type_fold"/>
</dbReference>
<sequence>MRWFLLLLLLAPAVATADDRPNILWLTTEDIGPELGCYGDKYADTPNLDAFAKRSTLYLNAWSNAPVCAPARTTIISGMYASSLGAEHMRSLVPLPKGVQLYPTLMREAGYFCINPGKTDYNVEAPAKLWDRIGKDESPWPLLQQRQPFMAVLNNVGTHESQIRTRPHEWKHDPAKAVIPPYHPNAQETREDWAQYYDNITAMDAWFAEQLKQFDAAGLSDNTIVFFYGDHGSGMPRHKRSLQNSGLRVPLIVHIPEKFRSLLPTDTPIHGQAERLVGFVDLAPTILSLAGAAIPQTMQGVPFLGKIASPPQPYLYGFRGRMDERIDLLRTVRDERFHYIRHYMPHRVAGAHMAYMFETPTTRKWKALFDAGQLNPIQAAFWEPKPSEELYDLQSDPHETRNLVTSPEHQQQLKALRQAHLDHIMAIRDPGFLPEDELHSRAPGMAPYDLAHDPQKYPLPDVFKMAHEASMLLPDALNDLITGLSHPDSAVRYWAVMGILMRGPTAVSDTHEQLLEIMLNDPSPSVRTVAAEALGRFGYLEDRPQVLDWLLEAANGEKHGPYVSILALEAIDYMNEKAAPATDRIQKIPRKGPWQSPRNANYADRLIEEILIGLPSK</sequence>
<evidence type="ECO:0000259" key="4">
    <source>
        <dbReference type="Pfam" id="PF00884"/>
    </source>
</evidence>
<evidence type="ECO:0000256" key="3">
    <source>
        <dbReference type="SAM" id="SignalP"/>
    </source>
</evidence>
<protein>
    <submittedName>
        <fullName evidence="5">Uncharacterized sulfatase</fullName>
    </submittedName>
</protein>
<dbReference type="EMBL" id="FOQD01000002">
    <property type="protein sequence ID" value="SFH69584.1"/>
    <property type="molecule type" value="Genomic_DNA"/>
</dbReference>
<dbReference type="SUPFAM" id="SSF48371">
    <property type="entry name" value="ARM repeat"/>
    <property type="match status" value="1"/>
</dbReference>
<keyword evidence="6" id="KW-1185">Reference proteome</keyword>
<evidence type="ECO:0000256" key="2">
    <source>
        <dbReference type="ARBA" id="ARBA00022801"/>
    </source>
</evidence>
<dbReference type="AlphaFoldDB" id="A0A1I3C4W7"/>
<dbReference type="InterPro" id="IPR000917">
    <property type="entry name" value="Sulfatase_N"/>
</dbReference>
<name>A0A1I3C4W7_9PLAN</name>
<dbReference type="InterPro" id="IPR011989">
    <property type="entry name" value="ARM-like"/>
</dbReference>
<dbReference type="PANTHER" id="PTHR42693:SF53">
    <property type="entry name" value="ENDO-4-O-SULFATASE"/>
    <property type="match status" value="1"/>
</dbReference>
<dbReference type="GO" id="GO:0004065">
    <property type="term" value="F:arylsulfatase activity"/>
    <property type="evidence" value="ECO:0007669"/>
    <property type="project" value="TreeGrafter"/>
</dbReference>
<keyword evidence="2" id="KW-0378">Hydrolase</keyword>
<dbReference type="Pfam" id="PF13646">
    <property type="entry name" value="HEAT_2"/>
    <property type="match status" value="1"/>
</dbReference>
<gene>
    <name evidence="5" type="ORF">SAMN05421753_102109</name>
</gene>
<feature type="domain" description="Sulfatase N-terminal" evidence="4">
    <location>
        <begin position="21"/>
        <end position="111"/>
    </location>
</feature>
<dbReference type="SUPFAM" id="SSF53649">
    <property type="entry name" value="Alkaline phosphatase-like"/>
    <property type="match status" value="1"/>
</dbReference>
<accession>A0A1I3C4W7</accession>
<comment type="similarity">
    <text evidence="1">Belongs to the sulfatase family.</text>
</comment>
<dbReference type="InterPro" id="IPR017850">
    <property type="entry name" value="Alkaline_phosphatase_core_sf"/>
</dbReference>
<feature type="chain" id="PRO_5011441438" evidence="3">
    <location>
        <begin position="18"/>
        <end position="617"/>
    </location>
</feature>
<feature type="signal peptide" evidence="3">
    <location>
        <begin position="1"/>
        <end position="17"/>
    </location>
</feature>
<dbReference type="Proteomes" id="UP000199518">
    <property type="component" value="Unassembled WGS sequence"/>
</dbReference>
<dbReference type="RefSeq" id="WP_092047807.1">
    <property type="nucleotide sequence ID" value="NZ_FOQD01000002.1"/>
</dbReference>
<dbReference type="Gene3D" id="3.40.720.10">
    <property type="entry name" value="Alkaline Phosphatase, subunit A"/>
    <property type="match status" value="1"/>
</dbReference>
<keyword evidence="3" id="KW-0732">Signal</keyword>
<dbReference type="CDD" id="cd16027">
    <property type="entry name" value="SGSH"/>
    <property type="match status" value="1"/>
</dbReference>
<dbReference type="InterPro" id="IPR050738">
    <property type="entry name" value="Sulfatase"/>
</dbReference>
<proteinExistence type="inferred from homology"/>
<feature type="domain" description="Sulfatase N-terminal" evidence="4">
    <location>
        <begin position="144"/>
        <end position="292"/>
    </location>
</feature>
<dbReference type="OrthoDB" id="9763613at2"/>
<dbReference type="Pfam" id="PF00884">
    <property type="entry name" value="Sulfatase"/>
    <property type="match status" value="2"/>
</dbReference>
<dbReference type="Gene3D" id="1.25.10.10">
    <property type="entry name" value="Leucine-rich Repeat Variant"/>
    <property type="match status" value="1"/>
</dbReference>
<evidence type="ECO:0000313" key="5">
    <source>
        <dbReference type="EMBL" id="SFH69584.1"/>
    </source>
</evidence>